<dbReference type="GO" id="GO:0003677">
    <property type="term" value="F:DNA binding"/>
    <property type="evidence" value="ECO:0007669"/>
    <property type="project" value="TreeGrafter"/>
</dbReference>
<dbReference type="InterPro" id="IPR001525">
    <property type="entry name" value="C5_MeTfrase"/>
</dbReference>
<reference evidence="7 8" key="1">
    <citation type="journal article" date="2012" name="PLoS Pathog.">
        <title>Diverse lifestyles and strategies of plant pathogenesis encoded in the genomes of eighteen Dothideomycetes fungi.</title>
        <authorList>
            <person name="Ohm R.A."/>
            <person name="Feau N."/>
            <person name="Henrissat B."/>
            <person name="Schoch C.L."/>
            <person name="Horwitz B.A."/>
            <person name="Barry K.W."/>
            <person name="Condon B.J."/>
            <person name="Copeland A.C."/>
            <person name="Dhillon B."/>
            <person name="Glaser F."/>
            <person name="Hesse C.N."/>
            <person name="Kosti I."/>
            <person name="LaButti K."/>
            <person name="Lindquist E.A."/>
            <person name="Lucas S."/>
            <person name="Salamov A.A."/>
            <person name="Bradshaw R.E."/>
            <person name="Ciuffetti L."/>
            <person name="Hamelin R.C."/>
            <person name="Kema G.H.J."/>
            <person name="Lawrence C."/>
            <person name="Scott J.A."/>
            <person name="Spatafora J.W."/>
            <person name="Turgeon B.G."/>
            <person name="de Wit P.J.G.M."/>
            <person name="Zhong S."/>
            <person name="Goodwin S.B."/>
            <person name="Grigoriev I.V."/>
        </authorList>
    </citation>
    <scope>NUCLEOTIDE SEQUENCE [LARGE SCALE GENOMIC DNA]</scope>
    <source>
        <strain evidence="7 8">CIRAD86</strain>
    </source>
</reference>
<dbReference type="EC" id="2.1.1.37" evidence="1"/>
<evidence type="ECO:0000256" key="3">
    <source>
        <dbReference type="ARBA" id="ARBA00022679"/>
    </source>
</evidence>
<gene>
    <name evidence="7" type="ORF">MYCFIDRAFT_76598</name>
</gene>
<evidence type="ECO:0000313" key="7">
    <source>
        <dbReference type="EMBL" id="EME89243.1"/>
    </source>
</evidence>
<keyword evidence="4 5" id="KW-0949">S-adenosyl-L-methionine</keyword>
<dbReference type="VEuPathDB" id="FungiDB:MYCFIDRAFT_76598"/>
<dbReference type="Proteomes" id="UP000016932">
    <property type="component" value="Unassembled WGS sequence"/>
</dbReference>
<organism evidence="7 8">
    <name type="scientific">Pseudocercospora fijiensis (strain CIRAD86)</name>
    <name type="common">Black leaf streak disease fungus</name>
    <name type="synonym">Mycosphaerella fijiensis</name>
    <dbReference type="NCBI Taxonomy" id="383855"/>
    <lineage>
        <taxon>Eukaryota</taxon>
        <taxon>Fungi</taxon>
        <taxon>Dikarya</taxon>
        <taxon>Ascomycota</taxon>
        <taxon>Pezizomycotina</taxon>
        <taxon>Dothideomycetes</taxon>
        <taxon>Dothideomycetidae</taxon>
        <taxon>Mycosphaerellales</taxon>
        <taxon>Mycosphaerellaceae</taxon>
        <taxon>Pseudocercospora</taxon>
    </lineage>
</organism>
<feature type="compositionally biased region" description="Acidic residues" evidence="6">
    <location>
        <begin position="54"/>
        <end position="63"/>
    </location>
</feature>
<dbReference type="GO" id="GO:0003886">
    <property type="term" value="F:DNA (cytosine-5-)-methyltransferase activity"/>
    <property type="evidence" value="ECO:0007669"/>
    <property type="project" value="UniProtKB-EC"/>
</dbReference>
<dbReference type="GO" id="GO:0044027">
    <property type="term" value="P:negative regulation of gene expression via chromosomal CpG island methylation"/>
    <property type="evidence" value="ECO:0007669"/>
    <property type="project" value="TreeGrafter"/>
</dbReference>
<dbReference type="Gene3D" id="3.40.50.150">
    <property type="entry name" value="Vaccinia Virus protein VP39"/>
    <property type="match status" value="1"/>
</dbReference>
<dbReference type="PROSITE" id="PS51679">
    <property type="entry name" value="SAM_MT_C5"/>
    <property type="match status" value="1"/>
</dbReference>
<sequence length="742" mass="84175">MRRFLKPSKPVPKPKSRLMDTSPTPEPADDAPFNIIDLTSDDEDDSSSIPPIPDAEEYDNEGEDAVEQLTEEEFFRHIRHSRTAVPPGHDRADFATIEDGARIGPGDTVELHNGTFFKIEHIIRERALGYQPHAFKLRGILLKCCRHMDNMFEKNINELVAILLVPLRDSRPNFVTGMEEVSLSLVKRIREVIFTNAIFPAHSFRTVPCPENWSQMKRDNNGQLVLDKYDNPRWVYNSAVINEEARLVVRWASVRHFDKSDGKVKREVFRRLAPAEADPGYSVSRVQLLRTYQRGLMRRQRASSSAAMSTESSGPAPEPSRKRRSTITIDDSDDEVVVTKVQPTKKRKRTFTEESHEMTDVFAPEAKASGLPLSRVTKYHRTTYSEEVEAGPSTFSPPHQGPTPRGGLTRLYPPLQKKYAITDLYCGMGGVSEGARMAGLNVKYGVEREKHVAETHQLNHPTCRTLQMNVADFLQDREVLTVDVLHSSCPCRYWSMQHTVDGKNDEENIAASFMVAEAARKTQCRVMTFEQAPGLLWKRVNKPYWQLWINQFTSMGWDVEWRVLNFVNHRNPQGRKRLIVIAACPGQLLPEFPAETSGPGLRPFMTVNEAISNIKPDATNHNPQQMRQEQRMKPRNLPAADGNKVLQHIVDRAGPSALHPNGRRKFTIREVMRLQTFPDTYKMRIESRNGRTPWTKAVGMVGDAVPPVVMEAIFTNVIKALQKTDDEVSAFVVPAENAIEID</sequence>
<accession>N1QCQ8</accession>
<evidence type="ECO:0000313" key="8">
    <source>
        <dbReference type="Proteomes" id="UP000016932"/>
    </source>
</evidence>
<dbReference type="AlphaFoldDB" id="N1QCQ8"/>
<evidence type="ECO:0000256" key="6">
    <source>
        <dbReference type="SAM" id="MobiDB-lite"/>
    </source>
</evidence>
<evidence type="ECO:0000256" key="1">
    <source>
        <dbReference type="ARBA" id="ARBA00011975"/>
    </source>
</evidence>
<comment type="similarity">
    <text evidence="5">Belongs to the class I-like SAM-binding methyltransferase superfamily. C5-methyltransferase family.</text>
</comment>
<dbReference type="RefSeq" id="XP_007920475.1">
    <property type="nucleotide sequence ID" value="XM_007922284.1"/>
</dbReference>
<evidence type="ECO:0000256" key="5">
    <source>
        <dbReference type="PROSITE-ProRule" id="PRU01016"/>
    </source>
</evidence>
<dbReference type="OrthoDB" id="414133at2759"/>
<dbReference type="InterPro" id="IPR029063">
    <property type="entry name" value="SAM-dependent_MTases_sf"/>
</dbReference>
<dbReference type="Pfam" id="PF00145">
    <property type="entry name" value="DNA_methylase"/>
    <property type="match status" value="2"/>
</dbReference>
<dbReference type="PANTHER" id="PTHR10629:SF52">
    <property type="entry name" value="DNA (CYTOSINE-5)-METHYLTRANSFERASE 1"/>
    <property type="match status" value="1"/>
</dbReference>
<feature type="region of interest" description="Disordered" evidence="6">
    <location>
        <begin position="1"/>
        <end position="63"/>
    </location>
</feature>
<evidence type="ECO:0000256" key="4">
    <source>
        <dbReference type="ARBA" id="ARBA00022691"/>
    </source>
</evidence>
<dbReference type="eggNOG" id="ENOG502RYYW">
    <property type="taxonomic scope" value="Eukaryota"/>
</dbReference>
<name>N1QCQ8_PSEFD</name>
<feature type="compositionally biased region" description="Basic residues" evidence="6">
    <location>
        <begin position="1"/>
        <end position="16"/>
    </location>
</feature>
<dbReference type="SUPFAM" id="SSF53335">
    <property type="entry name" value="S-adenosyl-L-methionine-dependent methyltransferases"/>
    <property type="match status" value="1"/>
</dbReference>
<dbReference type="EMBL" id="KB446555">
    <property type="protein sequence ID" value="EME89243.1"/>
    <property type="molecule type" value="Genomic_DNA"/>
</dbReference>
<dbReference type="HOGENOM" id="CLU_012943_2_1_1"/>
<dbReference type="GO" id="GO:0032259">
    <property type="term" value="P:methylation"/>
    <property type="evidence" value="ECO:0007669"/>
    <property type="project" value="UniProtKB-KW"/>
</dbReference>
<dbReference type="GeneID" id="19341219"/>
<dbReference type="PANTHER" id="PTHR10629">
    <property type="entry name" value="CYTOSINE-SPECIFIC METHYLTRANSFERASE"/>
    <property type="match status" value="1"/>
</dbReference>
<dbReference type="KEGG" id="pfj:MYCFIDRAFT_76598"/>
<feature type="region of interest" description="Disordered" evidence="6">
    <location>
        <begin position="297"/>
        <end position="333"/>
    </location>
</feature>
<feature type="active site" evidence="5">
    <location>
        <position position="491"/>
    </location>
</feature>
<dbReference type="STRING" id="383855.N1QCQ8"/>
<keyword evidence="3 5" id="KW-0808">Transferase</keyword>
<keyword evidence="2 5" id="KW-0489">Methyltransferase</keyword>
<feature type="region of interest" description="Disordered" evidence="6">
    <location>
        <begin position="387"/>
        <end position="407"/>
    </location>
</feature>
<evidence type="ECO:0000256" key="2">
    <source>
        <dbReference type="ARBA" id="ARBA00022603"/>
    </source>
</evidence>
<feature type="compositionally biased region" description="Low complexity" evidence="6">
    <location>
        <begin position="302"/>
        <end position="313"/>
    </location>
</feature>
<proteinExistence type="inferred from homology"/>
<dbReference type="Gene3D" id="3.90.120.10">
    <property type="entry name" value="DNA Methylase, subunit A, domain 2"/>
    <property type="match status" value="1"/>
</dbReference>
<dbReference type="InterPro" id="IPR050390">
    <property type="entry name" value="C5-Methyltransferase"/>
</dbReference>
<dbReference type="GO" id="GO:0005634">
    <property type="term" value="C:nucleus"/>
    <property type="evidence" value="ECO:0007669"/>
    <property type="project" value="TreeGrafter"/>
</dbReference>
<protein>
    <recommendedName>
        <fullName evidence="1">DNA (cytosine-5-)-methyltransferase</fullName>
        <ecNumber evidence="1">2.1.1.37</ecNumber>
    </recommendedName>
</protein>
<keyword evidence="8" id="KW-1185">Reference proteome</keyword>